<accession>A0A5B7IGA8</accession>
<gene>
    <name evidence="1" type="ORF">E2C01_075975</name>
</gene>
<comment type="caution">
    <text evidence="1">The sequence shown here is derived from an EMBL/GenBank/DDBJ whole genome shotgun (WGS) entry which is preliminary data.</text>
</comment>
<name>A0A5B7IGA8_PORTR</name>
<organism evidence="1 2">
    <name type="scientific">Portunus trituberculatus</name>
    <name type="common">Swimming crab</name>
    <name type="synonym">Neptunus trituberculatus</name>
    <dbReference type="NCBI Taxonomy" id="210409"/>
    <lineage>
        <taxon>Eukaryota</taxon>
        <taxon>Metazoa</taxon>
        <taxon>Ecdysozoa</taxon>
        <taxon>Arthropoda</taxon>
        <taxon>Crustacea</taxon>
        <taxon>Multicrustacea</taxon>
        <taxon>Malacostraca</taxon>
        <taxon>Eumalacostraca</taxon>
        <taxon>Eucarida</taxon>
        <taxon>Decapoda</taxon>
        <taxon>Pleocyemata</taxon>
        <taxon>Brachyura</taxon>
        <taxon>Eubrachyura</taxon>
        <taxon>Portunoidea</taxon>
        <taxon>Portunidae</taxon>
        <taxon>Portuninae</taxon>
        <taxon>Portunus</taxon>
    </lineage>
</organism>
<proteinExistence type="predicted"/>
<sequence length="75" mass="8318">MWLEMRGDKGEVKNASRNVGRLASVEEFNFRGVAHDLSEDSTIPLVTPGAQDDMMGIEIPTNENAFAGTEFKEFI</sequence>
<reference evidence="1 2" key="1">
    <citation type="submission" date="2019-05" db="EMBL/GenBank/DDBJ databases">
        <title>Another draft genome of Portunus trituberculatus and its Hox gene families provides insights of decapod evolution.</title>
        <authorList>
            <person name="Jeong J.-H."/>
            <person name="Song I."/>
            <person name="Kim S."/>
            <person name="Choi T."/>
            <person name="Kim D."/>
            <person name="Ryu S."/>
            <person name="Kim W."/>
        </authorList>
    </citation>
    <scope>NUCLEOTIDE SEQUENCE [LARGE SCALE GENOMIC DNA]</scope>
    <source>
        <tissue evidence="1">Muscle</tissue>
    </source>
</reference>
<dbReference type="EMBL" id="VSRR010056736">
    <property type="protein sequence ID" value="MPC81363.1"/>
    <property type="molecule type" value="Genomic_DNA"/>
</dbReference>
<protein>
    <submittedName>
        <fullName evidence="1">Uncharacterized protein</fullName>
    </submittedName>
</protein>
<evidence type="ECO:0000313" key="2">
    <source>
        <dbReference type="Proteomes" id="UP000324222"/>
    </source>
</evidence>
<keyword evidence="2" id="KW-1185">Reference proteome</keyword>
<dbReference type="AlphaFoldDB" id="A0A5B7IGA8"/>
<dbReference type="Proteomes" id="UP000324222">
    <property type="component" value="Unassembled WGS sequence"/>
</dbReference>
<evidence type="ECO:0000313" key="1">
    <source>
        <dbReference type="EMBL" id="MPC81363.1"/>
    </source>
</evidence>